<reference evidence="1 2" key="1">
    <citation type="submission" date="2019-08" db="EMBL/GenBank/DDBJ databases">
        <title>Genome sequencing of Paenibacillus faecis DSM 23593(T).</title>
        <authorList>
            <person name="Kook J.-K."/>
            <person name="Park S.-N."/>
            <person name="Lim Y.K."/>
        </authorList>
    </citation>
    <scope>NUCLEOTIDE SEQUENCE [LARGE SCALE GENOMIC DNA]</scope>
    <source>
        <strain evidence="1 2">DSM 23593</strain>
    </source>
</reference>
<organism evidence="1 2">
    <name type="scientific">Paenibacillus faecis</name>
    <dbReference type="NCBI Taxonomy" id="862114"/>
    <lineage>
        <taxon>Bacteria</taxon>
        <taxon>Bacillati</taxon>
        <taxon>Bacillota</taxon>
        <taxon>Bacilli</taxon>
        <taxon>Bacillales</taxon>
        <taxon>Paenibacillaceae</taxon>
        <taxon>Paenibacillus</taxon>
    </lineage>
</organism>
<proteinExistence type="predicted"/>
<dbReference type="AlphaFoldDB" id="A0A5D0CXG6"/>
<dbReference type="RefSeq" id="WP_148452167.1">
    <property type="nucleotide sequence ID" value="NZ_VSDO01000002.1"/>
</dbReference>
<name>A0A5D0CXG6_9BACL</name>
<comment type="caution">
    <text evidence="1">The sequence shown here is derived from an EMBL/GenBank/DDBJ whole genome shotgun (WGS) entry which is preliminary data.</text>
</comment>
<sequence length="59" mass="6493">MDGSGNHYVWDMRSDPKNREFPILVVSSGNLGFEEAVEIARTFAELCQGTTAAEDLLFG</sequence>
<dbReference type="OrthoDB" id="2633244at2"/>
<evidence type="ECO:0000313" key="1">
    <source>
        <dbReference type="EMBL" id="TYA13465.1"/>
    </source>
</evidence>
<dbReference type="Proteomes" id="UP000325218">
    <property type="component" value="Unassembled WGS sequence"/>
</dbReference>
<accession>A0A5D0CXG6</accession>
<keyword evidence="2" id="KW-1185">Reference proteome</keyword>
<gene>
    <name evidence="1" type="ORF">FRY98_12485</name>
</gene>
<evidence type="ECO:0000313" key="2">
    <source>
        <dbReference type="Proteomes" id="UP000325218"/>
    </source>
</evidence>
<dbReference type="EMBL" id="VSDO01000002">
    <property type="protein sequence ID" value="TYA13465.1"/>
    <property type="molecule type" value="Genomic_DNA"/>
</dbReference>
<protein>
    <submittedName>
        <fullName evidence="1">Uncharacterized protein</fullName>
    </submittedName>
</protein>